<dbReference type="InterPro" id="IPR007867">
    <property type="entry name" value="GMC_OxRtase_C"/>
</dbReference>
<dbReference type="OrthoDB" id="269227at2759"/>
<accession>A0A6A5UD63</accession>
<dbReference type="Gene3D" id="3.30.560.10">
    <property type="entry name" value="Glucose Oxidase, domain 3"/>
    <property type="match status" value="1"/>
</dbReference>
<evidence type="ECO:0000259" key="6">
    <source>
        <dbReference type="PROSITE" id="PS00624"/>
    </source>
</evidence>
<keyword evidence="5" id="KW-0732">Signal</keyword>
<feature type="chain" id="PRO_5025375674" evidence="5">
    <location>
        <begin position="22"/>
        <end position="607"/>
    </location>
</feature>
<proteinExistence type="inferred from homology"/>
<evidence type="ECO:0000313" key="7">
    <source>
        <dbReference type="EMBL" id="KAF1962851.1"/>
    </source>
</evidence>
<feature type="domain" description="Glucose-methanol-choline oxidoreductase N-terminal" evidence="6">
    <location>
        <begin position="317"/>
        <end position="331"/>
    </location>
</feature>
<reference evidence="7" key="1">
    <citation type="journal article" date="2020" name="Stud. Mycol.">
        <title>101 Dothideomycetes genomes: a test case for predicting lifestyles and emergence of pathogens.</title>
        <authorList>
            <person name="Haridas S."/>
            <person name="Albert R."/>
            <person name="Binder M."/>
            <person name="Bloem J."/>
            <person name="Labutti K."/>
            <person name="Salamov A."/>
            <person name="Andreopoulos B."/>
            <person name="Baker S."/>
            <person name="Barry K."/>
            <person name="Bills G."/>
            <person name="Bluhm B."/>
            <person name="Cannon C."/>
            <person name="Castanera R."/>
            <person name="Culley D."/>
            <person name="Daum C."/>
            <person name="Ezra D."/>
            <person name="Gonzalez J."/>
            <person name="Henrissat B."/>
            <person name="Kuo A."/>
            <person name="Liang C."/>
            <person name="Lipzen A."/>
            <person name="Lutzoni F."/>
            <person name="Magnuson J."/>
            <person name="Mondo S."/>
            <person name="Nolan M."/>
            <person name="Ohm R."/>
            <person name="Pangilinan J."/>
            <person name="Park H.-J."/>
            <person name="Ramirez L."/>
            <person name="Alfaro M."/>
            <person name="Sun H."/>
            <person name="Tritt A."/>
            <person name="Yoshinaga Y."/>
            <person name="Zwiers L.-H."/>
            <person name="Turgeon B."/>
            <person name="Goodwin S."/>
            <person name="Spatafora J."/>
            <person name="Crous P."/>
            <person name="Grigoriev I."/>
        </authorList>
    </citation>
    <scope>NUCLEOTIDE SEQUENCE</scope>
    <source>
        <strain evidence="7">CBS 675.92</strain>
    </source>
</reference>
<dbReference type="PANTHER" id="PTHR11552">
    <property type="entry name" value="GLUCOSE-METHANOL-CHOLINE GMC OXIDOREDUCTASE"/>
    <property type="match status" value="1"/>
</dbReference>
<feature type="binding site" evidence="4">
    <location>
        <begin position="541"/>
        <end position="542"/>
    </location>
    <ligand>
        <name>FAD</name>
        <dbReference type="ChEBI" id="CHEBI:57692"/>
    </ligand>
</feature>
<dbReference type="InterPro" id="IPR000172">
    <property type="entry name" value="GMC_OxRdtase_N"/>
</dbReference>
<gene>
    <name evidence="7" type="ORF">CC80DRAFT_588346</name>
</gene>
<dbReference type="AlphaFoldDB" id="A0A6A5UD63"/>
<dbReference type="EMBL" id="ML976978">
    <property type="protein sequence ID" value="KAF1962851.1"/>
    <property type="molecule type" value="Genomic_DNA"/>
</dbReference>
<dbReference type="Gene3D" id="3.50.50.60">
    <property type="entry name" value="FAD/NAD(P)-binding domain"/>
    <property type="match status" value="1"/>
</dbReference>
<evidence type="ECO:0000256" key="5">
    <source>
        <dbReference type="SAM" id="SignalP"/>
    </source>
</evidence>
<dbReference type="SUPFAM" id="SSF54373">
    <property type="entry name" value="FAD-linked reductases, C-terminal domain"/>
    <property type="match status" value="1"/>
</dbReference>
<evidence type="ECO:0000256" key="2">
    <source>
        <dbReference type="ARBA" id="ARBA00023180"/>
    </source>
</evidence>
<feature type="active site" description="Proton donor" evidence="3">
    <location>
        <position position="542"/>
    </location>
</feature>
<sequence>MFGTGGIAIALLGVVAPLANAGPIRLRADQVGKPGDATFDYVVVGGGAAGLATAARLAEVASVAVIEAGGYYQIEYGNASVVPLLSLTAIDVIDPSENFPRRPEIDWELLTEPQTNANGQVVHYAQGKTLGGSTALNTMSYVRSSASAYQRWVDMVGDESYTFDNLLPYFKKSMRLTPPNLEKRNAANATPVYDPAVFGDAGPLDVSWNNWVDPTISWLAKAQQAAGIEVNPDGWSAGVLNGGSWNPATIDPAHATRESAQTSYLDYAKANTKLKVYAHSLATKIQFDGTVATGVSVSTNGTSYTLSANKEVIVSAGTFHSPQLLLVSGIGPKSTLEALDIPVVADLPGVGKNLRDPVTVNVAHFVNTPNGQGIIANPNTEPEALRQYKEEAAGPYSSVAGYISYTRFSEELRSTLPPETREKLAALPAEGPEVQFIAGTFLFTNGSAMGSLSATHCETFSSGSVSISSANITDAPIIDLGWLSDPADADVLVAGIKRLRQIWSTEPARTISMGAEVLPGKDVETDEELLAYVKANVHQIWHPTSTCSMGKEGDGDAVVDSKGRVFGVRRLRVVDSSIIPFGIPGHPQASLYALAEKIARDVLGVYN</sequence>
<keyword evidence="8" id="KW-1185">Reference proteome</keyword>
<dbReference type="Pfam" id="PF00732">
    <property type="entry name" value="GMC_oxred_N"/>
    <property type="match status" value="1"/>
</dbReference>
<dbReference type="Pfam" id="PF05199">
    <property type="entry name" value="GMC_oxred_C"/>
    <property type="match status" value="1"/>
</dbReference>
<name>A0A6A5UD63_9PLEO</name>
<dbReference type="InterPro" id="IPR036188">
    <property type="entry name" value="FAD/NAD-bd_sf"/>
</dbReference>
<dbReference type="PROSITE" id="PS00624">
    <property type="entry name" value="GMC_OXRED_2"/>
    <property type="match status" value="1"/>
</dbReference>
<evidence type="ECO:0000256" key="4">
    <source>
        <dbReference type="PIRSR" id="PIRSR000137-2"/>
    </source>
</evidence>
<dbReference type="PANTHER" id="PTHR11552:SF138">
    <property type="entry name" value="DEHYDROGENASE PKFF-RELATED"/>
    <property type="match status" value="1"/>
</dbReference>
<organism evidence="7 8">
    <name type="scientific">Byssothecium circinans</name>
    <dbReference type="NCBI Taxonomy" id="147558"/>
    <lineage>
        <taxon>Eukaryota</taxon>
        <taxon>Fungi</taxon>
        <taxon>Dikarya</taxon>
        <taxon>Ascomycota</taxon>
        <taxon>Pezizomycotina</taxon>
        <taxon>Dothideomycetes</taxon>
        <taxon>Pleosporomycetidae</taxon>
        <taxon>Pleosporales</taxon>
        <taxon>Massarineae</taxon>
        <taxon>Massarinaceae</taxon>
        <taxon>Byssothecium</taxon>
    </lineage>
</organism>
<dbReference type="PIRSF" id="PIRSF000137">
    <property type="entry name" value="Alcohol_oxidase"/>
    <property type="match status" value="1"/>
</dbReference>
<dbReference type="SUPFAM" id="SSF51905">
    <property type="entry name" value="FAD/NAD(P)-binding domain"/>
    <property type="match status" value="1"/>
</dbReference>
<dbReference type="Proteomes" id="UP000800035">
    <property type="component" value="Unassembled WGS sequence"/>
</dbReference>
<evidence type="ECO:0000256" key="3">
    <source>
        <dbReference type="PIRSR" id="PIRSR000137-1"/>
    </source>
</evidence>
<keyword evidence="4" id="KW-0274">FAD</keyword>
<dbReference type="InterPro" id="IPR012132">
    <property type="entry name" value="GMC_OxRdtase"/>
</dbReference>
<feature type="active site" description="Proton acceptor" evidence="3">
    <location>
        <position position="586"/>
    </location>
</feature>
<dbReference type="GO" id="GO:0050660">
    <property type="term" value="F:flavin adenine dinucleotide binding"/>
    <property type="evidence" value="ECO:0007669"/>
    <property type="project" value="InterPro"/>
</dbReference>
<comment type="similarity">
    <text evidence="1">Belongs to the GMC oxidoreductase family.</text>
</comment>
<dbReference type="GO" id="GO:0016614">
    <property type="term" value="F:oxidoreductase activity, acting on CH-OH group of donors"/>
    <property type="evidence" value="ECO:0007669"/>
    <property type="project" value="InterPro"/>
</dbReference>
<evidence type="ECO:0000313" key="8">
    <source>
        <dbReference type="Proteomes" id="UP000800035"/>
    </source>
</evidence>
<feature type="signal peptide" evidence="5">
    <location>
        <begin position="1"/>
        <end position="21"/>
    </location>
</feature>
<keyword evidence="2" id="KW-0325">Glycoprotein</keyword>
<keyword evidence="4" id="KW-0285">Flavoprotein</keyword>
<feature type="binding site" evidence="4">
    <location>
        <begin position="587"/>
        <end position="588"/>
    </location>
    <ligand>
        <name>FAD</name>
        <dbReference type="ChEBI" id="CHEBI:57692"/>
    </ligand>
</feature>
<dbReference type="GO" id="GO:0044550">
    <property type="term" value="P:secondary metabolite biosynthetic process"/>
    <property type="evidence" value="ECO:0007669"/>
    <property type="project" value="TreeGrafter"/>
</dbReference>
<comment type="cofactor">
    <cofactor evidence="4">
        <name>FAD</name>
        <dbReference type="ChEBI" id="CHEBI:57692"/>
    </cofactor>
</comment>
<evidence type="ECO:0000256" key="1">
    <source>
        <dbReference type="ARBA" id="ARBA00010790"/>
    </source>
</evidence>
<protein>
    <submittedName>
        <fullName evidence="7">Choline dehydrogenase</fullName>
    </submittedName>
</protein>